<keyword evidence="2" id="KW-0675">Receptor</keyword>
<dbReference type="EMBL" id="AGUE01000016">
    <property type="protein sequence ID" value="EHL03001.1"/>
    <property type="molecule type" value="Genomic_DNA"/>
</dbReference>
<organism evidence="2 3">
    <name type="scientific">Glarea lozoyensis (strain ATCC 74030 / MF5533)</name>
    <dbReference type="NCBI Taxonomy" id="1104152"/>
    <lineage>
        <taxon>Eukaryota</taxon>
        <taxon>Fungi</taxon>
        <taxon>Dikarya</taxon>
        <taxon>Ascomycota</taxon>
        <taxon>Pezizomycotina</taxon>
        <taxon>Leotiomycetes</taxon>
        <taxon>Helotiales</taxon>
        <taxon>Helotiaceae</taxon>
        <taxon>Glarea</taxon>
    </lineage>
</organism>
<dbReference type="Gene3D" id="1.10.510.10">
    <property type="entry name" value="Transferase(Phosphotransferase) domain 1"/>
    <property type="match status" value="1"/>
</dbReference>
<keyword evidence="2" id="KW-0418">Kinase</keyword>
<dbReference type="GO" id="GO:0005524">
    <property type="term" value="F:ATP binding"/>
    <property type="evidence" value="ECO:0007669"/>
    <property type="project" value="InterPro"/>
</dbReference>
<sequence>MADSDSEQPVPSIPSEVTPKLSDQIIESYATSRYDPEEKQFLPAGYIGTLVTLEAIVQELDEKDILEPEDLNLDLPGNRMKKKIVDFVYQQAKKLFAISVVSGLHGHDLALAMNRFRTLKVCDASLPLTESVLGDSSSNLAIKEFVIPVNNEELWKDADEVWNSEVNTLNEISDLKHPHLIQRIAAIIRGNQRFLMFLWADGGNLRDYWEHNPKPNLTADLVKDIIEQIRGMAEALEKLHGYRDQYHYRHGDIKPENILNFPDPKKSRMGTFKISDLGSAKHHSVATRLRERTGGKAYATQAYQPPESVTNQLSSSSRLYDIWSMGCVTLEFMVWVLYGYEELKKFTTSIKGKLDEPCAFFEVEKIEYQNTPPGLVASIHPAVQACLDRLSADPECAKDTALGDLLEIIKNDLLVVVGQDFLRPELYRKLLLKKVFLRVYPQAGDHNVVKRVRHLYRTPIKMYV</sequence>
<dbReference type="Pfam" id="PF00069">
    <property type="entry name" value="Pkinase"/>
    <property type="match status" value="1"/>
</dbReference>
<evidence type="ECO:0000259" key="1">
    <source>
        <dbReference type="PROSITE" id="PS50011"/>
    </source>
</evidence>
<name>H0EET8_GLAL7</name>
<dbReference type="InterPro" id="IPR011009">
    <property type="entry name" value="Kinase-like_dom_sf"/>
</dbReference>
<feature type="domain" description="Protein kinase" evidence="1">
    <location>
        <begin position="96"/>
        <end position="414"/>
    </location>
</feature>
<dbReference type="InterPro" id="IPR000719">
    <property type="entry name" value="Prot_kinase_dom"/>
</dbReference>
<dbReference type="PROSITE" id="PS50011">
    <property type="entry name" value="PROTEIN_KINASE_DOM"/>
    <property type="match status" value="1"/>
</dbReference>
<reference evidence="2 3" key="1">
    <citation type="journal article" date="2012" name="Eukaryot. Cell">
        <title>Genome sequence of the fungus Glarea lozoyensis: the first genome sequence of a species from the Helotiaceae family.</title>
        <authorList>
            <person name="Youssar L."/>
            <person name="Gruening B.A."/>
            <person name="Erxleben A."/>
            <person name="Guenther S."/>
            <person name="Huettel W."/>
        </authorList>
    </citation>
    <scope>NUCLEOTIDE SEQUENCE [LARGE SCALE GENOMIC DNA]</scope>
    <source>
        <strain evidence="3">ATCC 74030 / MF5533</strain>
    </source>
</reference>
<gene>
    <name evidence="2" type="ORF">M7I_0972</name>
</gene>
<keyword evidence="2" id="KW-0808">Transferase</keyword>
<dbReference type="Proteomes" id="UP000005446">
    <property type="component" value="Unassembled WGS sequence"/>
</dbReference>
<dbReference type="CDD" id="cd00180">
    <property type="entry name" value="PKc"/>
    <property type="match status" value="1"/>
</dbReference>
<evidence type="ECO:0000313" key="3">
    <source>
        <dbReference type="Proteomes" id="UP000005446"/>
    </source>
</evidence>
<dbReference type="SUPFAM" id="SSF56112">
    <property type="entry name" value="Protein kinase-like (PK-like)"/>
    <property type="match status" value="1"/>
</dbReference>
<dbReference type="HOGENOM" id="CLU_017513_4_1_1"/>
<protein>
    <submittedName>
        <fullName evidence="2">Putative ALK tyrosine kinase receptor</fullName>
    </submittedName>
</protein>
<dbReference type="SMART" id="SM00220">
    <property type="entry name" value="S_TKc"/>
    <property type="match status" value="1"/>
</dbReference>
<accession>H0EET8</accession>
<evidence type="ECO:0000313" key="2">
    <source>
        <dbReference type="EMBL" id="EHL03001.1"/>
    </source>
</evidence>
<proteinExistence type="predicted"/>
<keyword evidence="3" id="KW-1185">Reference proteome</keyword>
<dbReference type="PANTHER" id="PTHR24359">
    <property type="entry name" value="SERINE/THREONINE-PROTEIN KINASE SBK1"/>
    <property type="match status" value="1"/>
</dbReference>
<dbReference type="OrthoDB" id="3557021at2759"/>
<dbReference type="InParanoid" id="H0EET8"/>
<dbReference type="AlphaFoldDB" id="H0EET8"/>
<comment type="caution">
    <text evidence="2">The sequence shown here is derived from an EMBL/GenBank/DDBJ whole genome shotgun (WGS) entry which is preliminary data.</text>
</comment>
<dbReference type="PANTHER" id="PTHR24359:SF1">
    <property type="entry name" value="INHIBITOR OF NUCLEAR FACTOR KAPPA-B KINASE EPSILON SUBUNIT HOMOLOG 1-RELATED"/>
    <property type="match status" value="1"/>
</dbReference>
<dbReference type="GO" id="GO:0004674">
    <property type="term" value="F:protein serine/threonine kinase activity"/>
    <property type="evidence" value="ECO:0007669"/>
    <property type="project" value="TreeGrafter"/>
</dbReference>